<feature type="domain" description="N-acetyltransferase" evidence="1">
    <location>
        <begin position="4"/>
        <end position="158"/>
    </location>
</feature>
<reference evidence="2 3" key="1">
    <citation type="submission" date="2021-08" db="EMBL/GenBank/DDBJ databases">
        <title>Devosia salina sp. nov., isolated from the South China Sea sediment.</title>
        <authorList>
            <person name="Zhou Z."/>
        </authorList>
    </citation>
    <scope>NUCLEOTIDE SEQUENCE [LARGE SCALE GENOMIC DNA]</scope>
    <source>
        <strain evidence="2 3">SCS-3</strain>
    </source>
</reference>
<keyword evidence="3" id="KW-1185">Reference proteome</keyword>
<dbReference type="PROSITE" id="PS51186">
    <property type="entry name" value="GNAT"/>
    <property type="match status" value="1"/>
</dbReference>
<dbReference type="Pfam" id="PF13302">
    <property type="entry name" value="Acetyltransf_3"/>
    <property type="match status" value="1"/>
</dbReference>
<sequence>MKTLIVRPAQASDSARILSMRNEPRTRAMSLTTDVVTQDQHEAWFAKTLASSSRKLYVAALPAAPDAIMGVCRFDIAQSGDEAEISINLAEAAQGQGLSPILITSCVSLFQVHNPAIRTILARVRHENVASQKSFLRAGFQQDASPVEAGCLWYRLEI</sequence>
<evidence type="ECO:0000313" key="2">
    <source>
        <dbReference type="EMBL" id="QYO77780.1"/>
    </source>
</evidence>
<dbReference type="InterPro" id="IPR016181">
    <property type="entry name" value="Acyl_CoA_acyltransferase"/>
</dbReference>
<dbReference type="Proteomes" id="UP000825799">
    <property type="component" value="Chromosome"/>
</dbReference>
<dbReference type="EMBL" id="CP080590">
    <property type="protein sequence ID" value="QYO77780.1"/>
    <property type="molecule type" value="Genomic_DNA"/>
</dbReference>
<gene>
    <name evidence="2" type="ORF">K1X15_04215</name>
</gene>
<dbReference type="InterPro" id="IPR000182">
    <property type="entry name" value="GNAT_dom"/>
</dbReference>
<organism evidence="2 3">
    <name type="scientific">Devosia salina</name>
    <dbReference type="NCBI Taxonomy" id="2860336"/>
    <lineage>
        <taxon>Bacteria</taxon>
        <taxon>Pseudomonadati</taxon>
        <taxon>Pseudomonadota</taxon>
        <taxon>Alphaproteobacteria</taxon>
        <taxon>Hyphomicrobiales</taxon>
        <taxon>Devosiaceae</taxon>
        <taxon>Devosia</taxon>
    </lineage>
</organism>
<dbReference type="SUPFAM" id="SSF55729">
    <property type="entry name" value="Acyl-CoA N-acyltransferases (Nat)"/>
    <property type="match status" value="1"/>
</dbReference>
<dbReference type="Gene3D" id="3.40.630.30">
    <property type="match status" value="1"/>
</dbReference>
<proteinExistence type="predicted"/>
<accession>A0ABX8WNC7</accession>
<protein>
    <submittedName>
        <fullName evidence="2">GNAT family N-acetyltransferase</fullName>
    </submittedName>
</protein>
<evidence type="ECO:0000313" key="3">
    <source>
        <dbReference type="Proteomes" id="UP000825799"/>
    </source>
</evidence>
<evidence type="ECO:0000259" key="1">
    <source>
        <dbReference type="PROSITE" id="PS51186"/>
    </source>
</evidence>
<name>A0ABX8WNC7_9HYPH</name>